<keyword evidence="14" id="KW-1185">Reference proteome</keyword>
<dbReference type="EMBL" id="JALAZD010000003">
    <property type="protein sequence ID" value="MCI0128794.1"/>
    <property type="molecule type" value="Genomic_DNA"/>
</dbReference>
<evidence type="ECO:0000256" key="9">
    <source>
        <dbReference type="ARBA" id="ARBA00048540"/>
    </source>
</evidence>
<evidence type="ECO:0000256" key="7">
    <source>
        <dbReference type="ARBA" id="ARBA00022842"/>
    </source>
</evidence>
<dbReference type="Pfam" id="PF02424">
    <property type="entry name" value="ApbE"/>
    <property type="match status" value="1"/>
</dbReference>
<keyword evidence="7 10" id="KW-0460">Magnesium</keyword>
<dbReference type="Gene3D" id="3.10.520.10">
    <property type="entry name" value="ApbE-like domains"/>
    <property type="match status" value="1"/>
</dbReference>
<keyword evidence="4 10" id="KW-0808">Transferase</keyword>
<dbReference type="AlphaFoldDB" id="A0AA41QQ79"/>
<feature type="binding site" evidence="11">
    <location>
        <position position="186"/>
    </location>
    <ligand>
        <name>Mg(2+)</name>
        <dbReference type="ChEBI" id="CHEBI:18420"/>
    </ligand>
</feature>
<dbReference type="SUPFAM" id="SSF143631">
    <property type="entry name" value="ApbE-like"/>
    <property type="match status" value="1"/>
</dbReference>
<evidence type="ECO:0000256" key="12">
    <source>
        <dbReference type="SAM" id="SignalP"/>
    </source>
</evidence>
<comment type="caution">
    <text evidence="13">The sequence shown here is derived from an EMBL/GenBank/DDBJ whole genome shotgun (WGS) entry which is preliminary data.</text>
</comment>
<feature type="chain" id="PRO_5041328890" description="FAD:protein FMN transferase" evidence="12">
    <location>
        <begin position="30"/>
        <end position="334"/>
    </location>
</feature>
<dbReference type="Proteomes" id="UP001156140">
    <property type="component" value="Unassembled WGS sequence"/>
</dbReference>
<feature type="signal peptide" evidence="12">
    <location>
        <begin position="1"/>
        <end position="29"/>
    </location>
</feature>
<protein>
    <recommendedName>
        <fullName evidence="2 10">FAD:protein FMN transferase</fullName>
        <ecNumber evidence="1 10">2.7.1.180</ecNumber>
    </recommendedName>
    <alternativeName>
        <fullName evidence="8 10">Flavin transferase</fullName>
    </alternativeName>
</protein>
<proteinExistence type="inferred from homology"/>
<keyword evidence="6 10" id="KW-0274">FAD</keyword>
<evidence type="ECO:0000313" key="13">
    <source>
        <dbReference type="EMBL" id="MCI0128794.1"/>
    </source>
</evidence>
<evidence type="ECO:0000256" key="11">
    <source>
        <dbReference type="PIRSR" id="PIRSR006268-2"/>
    </source>
</evidence>
<evidence type="ECO:0000256" key="8">
    <source>
        <dbReference type="ARBA" id="ARBA00031306"/>
    </source>
</evidence>
<evidence type="ECO:0000256" key="2">
    <source>
        <dbReference type="ARBA" id="ARBA00016337"/>
    </source>
</evidence>
<dbReference type="GO" id="GO:0046872">
    <property type="term" value="F:metal ion binding"/>
    <property type="evidence" value="ECO:0007669"/>
    <property type="project" value="UniProtKB-UniRule"/>
</dbReference>
<evidence type="ECO:0000256" key="3">
    <source>
        <dbReference type="ARBA" id="ARBA00022630"/>
    </source>
</evidence>
<comment type="catalytic activity">
    <reaction evidence="9 10">
        <text>L-threonyl-[protein] + FAD = FMN-L-threonyl-[protein] + AMP + H(+)</text>
        <dbReference type="Rhea" id="RHEA:36847"/>
        <dbReference type="Rhea" id="RHEA-COMP:11060"/>
        <dbReference type="Rhea" id="RHEA-COMP:11061"/>
        <dbReference type="ChEBI" id="CHEBI:15378"/>
        <dbReference type="ChEBI" id="CHEBI:30013"/>
        <dbReference type="ChEBI" id="CHEBI:57692"/>
        <dbReference type="ChEBI" id="CHEBI:74257"/>
        <dbReference type="ChEBI" id="CHEBI:456215"/>
        <dbReference type="EC" id="2.7.1.180"/>
    </reaction>
</comment>
<evidence type="ECO:0000313" key="14">
    <source>
        <dbReference type="Proteomes" id="UP001156140"/>
    </source>
</evidence>
<evidence type="ECO:0000256" key="4">
    <source>
        <dbReference type="ARBA" id="ARBA00022679"/>
    </source>
</evidence>
<dbReference type="PIRSF" id="PIRSF006268">
    <property type="entry name" value="ApbE"/>
    <property type="match status" value="1"/>
</dbReference>
<dbReference type="RefSeq" id="WP_281736869.1">
    <property type="nucleotide sequence ID" value="NZ_JAKETQ010000003.1"/>
</dbReference>
<evidence type="ECO:0000256" key="10">
    <source>
        <dbReference type="PIRNR" id="PIRNR006268"/>
    </source>
</evidence>
<accession>A0AA41QQ79</accession>
<dbReference type="InterPro" id="IPR024932">
    <property type="entry name" value="ApbE"/>
</dbReference>
<reference evidence="13" key="1">
    <citation type="submission" date="2022-03" db="EMBL/GenBank/DDBJ databases">
        <title>The complete genome sequence of a Methyloterrigena soli.</title>
        <authorList>
            <person name="Zi Z."/>
        </authorList>
    </citation>
    <scope>NUCLEOTIDE SEQUENCE</scope>
    <source>
        <strain evidence="13">M48</strain>
    </source>
</reference>
<dbReference type="PANTHER" id="PTHR30040:SF2">
    <property type="entry name" value="FAD:PROTEIN FMN TRANSFERASE"/>
    <property type="match status" value="1"/>
</dbReference>
<evidence type="ECO:0000256" key="5">
    <source>
        <dbReference type="ARBA" id="ARBA00022723"/>
    </source>
</evidence>
<dbReference type="PANTHER" id="PTHR30040">
    <property type="entry name" value="THIAMINE BIOSYNTHESIS LIPOPROTEIN APBE"/>
    <property type="match status" value="1"/>
</dbReference>
<dbReference type="InterPro" id="IPR003374">
    <property type="entry name" value="ApbE-like_sf"/>
</dbReference>
<feature type="binding site" evidence="11">
    <location>
        <position position="295"/>
    </location>
    <ligand>
        <name>Mg(2+)</name>
        <dbReference type="ChEBI" id="CHEBI:18420"/>
    </ligand>
</feature>
<comment type="similarity">
    <text evidence="10">Belongs to the ApbE family.</text>
</comment>
<name>A0AA41QQ79_9HYPH</name>
<comment type="cofactor">
    <cofactor evidence="11">
        <name>Mg(2+)</name>
        <dbReference type="ChEBI" id="CHEBI:18420"/>
    </cofactor>
    <cofactor evidence="11">
        <name>Mn(2+)</name>
        <dbReference type="ChEBI" id="CHEBI:29035"/>
    </cofactor>
    <text evidence="11">Magnesium. Can also use manganese.</text>
</comment>
<dbReference type="EC" id="2.7.1.180" evidence="1 10"/>
<keyword evidence="5 10" id="KW-0479">Metal-binding</keyword>
<evidence type="ECO:0000256" key="1">
    <source>
        <dbReference type="ARBA" id="ARBA00011955"/>
    </source>
</evidence>
<keyword evidence="3 10" id="KW-0285">Flavoprotein</keyword>
<gene>
    <name evidence="13" type="ORF">ML536_18325</name>
</gene>
<evidence type="ECO:0000256" key="6">
    <source>
        <dbReference type="ARBA" id="ARBA00022827"/>
    </source>
</evidence>
<keyword evidence="12" id="KW-0732">Signal</keyword>
<organism evidence="13 14">
    <name type="scientific">Paradevosia shaoguanensis</name>
    <dbReference type="NCBI Taxonomy" id="1335043"/>
    <lineage>
        <taxon>Bacteria</taxon>
        <taxon>Pseudomonadati</taxon>
        <taxon>Pseudomonadota</taxon>
        <taxon>Alphaproteobacteria</taxon>
        <taxon>Hyphomicrobiales</taxon>
        <taxon>Devosiaceae</taxon>
        <taxon>Paradevosia</taxon>
    </lineage>
</organism>
<feature type="binding site" evidence="11">
    <location>
        <position position="299"/>
    </location>
    <ligand>
        <name>Mg(2+)</name>
        <dbReference type="ChEBI" id="CHEBI:18420"/>
    </ligand>
</feature>
<dbReference type="GO" id="GO:0016740">
    <property type="term" value="F:transferase activity"/>
    <property type="evidence" value="ECO:0007669"/>
    <property type="project" value="UniProtKB-UniRule"/>
</dbReference>
<sequence length="334" mass="36038">MHRTPQKWSRRRTLAVLGATLALPLGAAAAQRYGRRPDFVTWQGESLGGPAKLMLWHEDEAFARNTITRMRSEIERLENVFSLFRTDSEIAQLNRNGQLTRPSQDMATVLSAACDIAQACNGAFDPTVQPLWRLYETHFRSAPTSPYGPSAPEIAAAQGLVDYSRIDIGTRTIRFAEPGMAVTLNGIAQGYITDRIADLLREEGFDHTIVDVGETRALGTQPDGDPWSVAIVNPLSPSAIGRAIDLENTALSVSGGYGQRFGRSTSHHIFDPATGLSANRLLDVAIVAPRAMLADGLSTALFVGGEDHAPALLKAYPGIKASGTRLDGTVFQAV</sequence>